<comment type="caution">
    <text evidence="2">The sequence shown here is derived from an EMBL/GenBank/DDBJ whole genome shotgun (WGS) entry which is preliminary data.</text>
</comment>
<gene>
    <name evidence="2" type="ORF">N7498_010680</name>
</gene>
<feature type="region of interest" description="Disordered" evidence="1">
    <location>
        <begin position="119"/>
        <end position="141"/>
    </location>
</feature>
<protein>
    <submittedName>
        <fullName evidence="2">Uncharacterized protein</fullName>
    </submittedName>
</protein>
<sequence>MDNTTATTTTTRYNSPIPPNIEIVGTKPELAKTQEANLGALLYPENGGYYLKYPESKVVAIASDRLCSVLDDSYTSLLFHYEREGLHQEAEEVMKELRKGGIDADALKRDASVEIKSGACVLDGGPDRDAGDDGQQPKAGP</sequence>
<dbReference type="EMBL" id="JAPQKR010000016">
    <property type="protein sequence ID" value="KAJ5191695.1"/>
    <property type="molecule type" value="Genomic_DNA"/>
</dbReference>
<proteinExistence type="predicted"/>
<dbReference type="OrthoDB" id="4435242at2759"/>
<dbReference type="AlphaFoldDB" id="A0A9W9M732"/>
<evidence type="ECO:0000313" key="2">
    <source>
        <dbReference type="EMBL" id="KAJ5191695.1"/>
    </source>
</evidence>
<organism evidence="2 3">
    <name type="scientific">Penicillium cinerascens</name>
    <dbReference type="NCBI Taxonomy" id="70096"/>
    <lineage>
        <taxon>Eukaryota</taxon>
        <taxon>Fungi</taxon>
        <taxon>Dikarya</taxon>
        <taxon>Ascomycota</taxon>
        <taxon>Pezizomycotina</taxon>
        <taxon>Eurotiomycetes</taxon>
        <taxon>Eurotiomycetidae</taxon>
        <taxon>Eurotiales</taxon>
        <taxon>Aspergillaceae</taxon>
        <taxon>Penicillium</taxon>
    </lineage>
</organism>
<accession>A0A9W9M732</accession>
<reference evidence="2" key="1">
    <citation type="submission" date="2022-12" db="EMBL/GenBank/DDBJ databases">
        <authorList>
            <person name="Petersen C."/>
        </authorList>
    </citation>
    <scope>NUCLEOTIDE SEQUENCE</scope>
    <source>
        <strain evidence="2">IBT 15544</strain>
    </source>
</reference>
<evidence type="ECO:0000313" key="3">
    <source>
        <dbReference type="Proteomes" id="UP001150904"/>
    </source>
</evidence>
<reference evidence="2" key="2">
    <citation type="journal article" date="2023" name="IMA Fungus">
        <title>Comparative genomic study of the Penicillium genus elucidates a diverse pangenome and 15 lateral gene transfer events.</title>
        <authorList>
            <person name="Petersen C."/>
            <person name="Sorensen T."/>
            <person name="Nielsen M.R."/>
            <person name="Sondergaard T.E."/>
            <person name="Sorensen J.L."/>
            <person name="Fitzpatrick D.A."/>
            <person name="Frisvad J.C."/>
            <person name="Nielsen K.L."/>
        </authorList>
    </citation>
    <scope>NUCLEOTIDE SEQUENCE</scope>
    <source>
        <strain evidence="2">IBT 15544</strain>
    </source>
</reference>
<dbReference type="Proteomes" id="UP001150904">
    <property type="component" value="Unassembled WGS sequence"/>
</dbReference>
<keyword evidence="3" id="KW-1185">Reference proteome</keyword>
<evidence type="ECO:0000256" key="1">
    <source>
        <dbReference type="SAM" id="MobiDB-lite"/>
    </source>
</evidence>
<name>A0A9W9M732_9EURO</name>
<dbReference type="GeneID" id="83185037"/>
<dbReference type="RefSeq" id="XP_058304635.1">
    <property type="nucleotide sequence ID" value="XM_058457736.1"/>
</dbReference>